<evidence type="ECO:0000256" key="1">
    <source>
        <dbReference type="SAM" id="MobiDB-lite"/>
    </source>
</evidence>
<keyword evidence="2" id="KW-0689">Ribosomal protein</keyword>
<comment type="caution">
    <text evidence="2">The sequence shown here is derived from an EMBL/GenBank/DDBJ whole genome shotgun (WGS) entry which is preliminary data.</text>
</comment>
<feature type="compositionally biased region" description="Acidic residues" evidence="1">
    <location>
        <begin position="17"/>
        <end position="54"/>
    </location>
</feature>
<accession>A0ABP0H8K6</accession>
<feature type="region of interest" description="Disordered" evidence="1">
    <location>
        <begin position="1"/>
        <end position="84"/>
    </location>
</feature>
<reference evidence="2 3" key="1">
    <citation type="submission" date="2024-02" db="EMBL/GenBank/DDBJ databases">
        <authorList>
            <person name="Chen Y."/>
            <person name="Shah S."/>
            <person name="Dougan E. K."/>
            <person name="Thang M."/>
            <person name="Chan C."/>
        </authorList>
    </citation>
    <scope>NUCLEOTIDE SEQUENCE [LARGE SCALE GENOMIC DNA]</scope>
</reference>
<feature type="region of interest" description="Disordered" evidence="1">
    <location>
        <begin position="263"/>
        <end position="286"/>
    </location>
</feature>
<evidence type="ECO:0000313" key="2">
    <source>
        <dbReference type="EMBL" id="CAK8985851.1"/>
    </source>
</evidence>
<feature type="region of interest" description="Disordered" evidence="1">
    <location>
        <begin position="377"/>
        <end position="408"/>
    </location>
</feature>
<dbReference type="Proteomes" id="UP001642464">
    <property type="component" value="Unassembled WGS sequence"/>
</dbReference>
<name>A0ABP0H8K6_9DINO</name>
<proteinExistence type="predicted"/>
<dbReference type="GO" id="GO:0005840">
    <property type="term" value="C:ribosome"/>
    <property type="evidence" value="ECO:0007669"/>
    <property type="project" value="UniProtKB-KW"/>
</dbReference>
<evidence type="ECO:0000313" key="3">
    <source>
        <dbReference type="Proteomes" id="UP001642464"/>
    </source>
</evidence>
<feature type="compositionally biased region" description="Basic and acidic residues" evidence="1">
    <location>
        <begin position="393"/>
        <end position="408"/>
    </location>
</feature>
<keyword evidence="2" id="KW-0687">Ribonucleoprotein</keyword>
<dbReference type="EMBL" id="CAXAMM010000084">
    <property type="protein sequence ID" value="CAK8985851.1"/>
    <property type="molecule type" value="Genomic_DNA"/>
</dbReference>
<organism evidence="2 3">
    <name type="scientific">Durusdinium trenchii</name>
    <dbReference type="NCBI Taxonomy" id="1381693"/>
    <lineage>
        <taxon>Eukaryota</taxon>
        <taxon>Sar</taxon>
        <taxon>Alveolata</taxon>
        <taxon>Dinophyceae</taxon>
        <taxon>Suessiales</taxon>
        <taxon>Symbiodiniaceae</taxon>
        <taxon>Durusdinium</taxon>
    </lineage>
</organism>
<sequence length="408" mass="45545">MKSKDSKSKTSTPAGSGDEDDDGDDSESEADTSEAGSDDEEEEASMSESEEEDKDEKKTAKDVKEEEEKKLSSKPLVRNSSTHKKEWDAFDRAIKNRKAFPVDLSQYVTKSKTDLFGLWLDSGRSWDKCRMLVQRKHQNSHESLSGYVARRGQELVDQFGEAKASTIMKKREEQGLCYDTEDFPGDPLERWYYMRRPKEMNRRQSVEDSTSIHAEANLSNDMLAGLIDPDEGMMRLGALPEGSAATASGQKLLHEGLVESVLAAPKKKPKKDKEVEGSEPLGPKSNEDIAKDLMKEIMDESVAARKKSMALGSVNYAGELSTQLLEHAEKMEKRYKTLQQALNTGVTDQGFFDKCFRVISKERKWYTSAEAAANSILSGLNRASKAKKREKGKKGEGSDKSKGKKDPK</sequence>
<feature type="compositionally biased region" description="Basic and acidic residues" evidence="1">
    <location>
        <begin position="55"/>
        <end position="71"/>
    </location>
</feature>
<gene>
    <name evidence="2" type="ORF">SCF082_LOCUS307</name>
</gene>
<keyword evidence="3" id="KW-1185">Reference proteome</keyword>
<protein>
    <submittedName>
        <fullName evidence="2">30S ribosomal protein S6</fullName>
    </submittedName>
</protein>